<dbReference type="KEGG" id="vg:54992041"/>
<sequence>MSSLRVAPVGTDAARYAVEHWHYSRSLPVPPHVKFGVWEHDKFIGVVIYSRGTAPHIGDPFGLTQEQVCELTRVALNAHDAPVSQIIAETLRQLKERAPGLRLVVSFADPAEGHHGGIYQAGNWIYNGDTAPTPMYVDKAGRRWHSRQVNATGYKTQFGVKRKVPKTGDMTKIMTPGKHRYLMPLDKPMRRKIERMRKTPPTKAENEA</sequence>
<gene>
    <name evidence="1" type="primary">47</name>
    <name evidence="1" type="ORF">PBI_APPA_47</name>
</gene>
<accession>A0A2U8UHV3</accession>
<dbReference type="GO" id="GO:0016740">
    <property type="term" value="F:transferase activity"/>
    <property type="evidence" value="ECO:0007669"/>
    <property type="project" value="UniProtKB-KW"/>
</dbReference>
<dbReference type="GeneID" id="54992041"/>
<protein>
    <submittedName>
        <fullName evidence="1">Acetyltransferase</fullName>
    </submittedName>
</protein>
<dbReference type="InterPro" id="IPR057895">
    <property type="entry name" value="Mom"/>
</dbReference>
<evidence type="ECO:0000313" key="2">
    <source>
        <dbReference type="Proteomes" id="UP000246517"/>
    </source>
</evidence>
<dbReference type="Proteomes" id="UP000246517">
    <property type="component" value="Segment"/>
</dbReference>
<dbReference type="Pfam" id="PF25680">
    <property type="entry name" value="Mom"/>
    <property type="match status" value="1"/>
</dbReference>
<keyword evidence="2" id="KW-1185">Reference proteome</keyword>
<evidence type="ECO:0000313" key="1">
    <source>
        <dbReference type="EMBL" id="AWN03229.1"/>
    </source>
</evidence>
<proteinExistence type="predicted"/>
<name>A0A2U8UHV3_9CAUD</name>
<keyword evidence="1" id="KW-0808">Transferase</keyword>
<dbReference type="EMBL" id="MH153799">
    <property type="protein sequence ID" value="AWN03229.1"/>
    <property type="molecule type" value="Genomic_DNA"/>
</dbReference>
<organism evidence="1 2">
    <name type="scientific">Microbacterium phage Appa</name>
    <dbReference type="NCBI Taxonomy" id="2182350"/>
    <lineage>
        <taxon>Viruses</taxon>
        <taxon>Duplodnaviria</taxon>
        <taxon>Heunggongvirae</taxon>
        <taxon>Uroviricota</taxon>
        <taxon>Caudoviricetes</taxon>
        <taxon>Appavirus</taxon>
        <taxon>Appavirus appa</taxon>
    </lineage>
</organism>
<dbReference type="RefSeq" id="YP_009801524.1">
    <property type="nucleotide sequence ID" value="NC_047972.1"/>
</dbReference>
<reference evidence="1 2" key="1">
    <citation type="submission" date="2018-03" db="EMBL/GenBank/DDBJ databases">
        <authorList>
            <person name="Zack K.M."/>
            <person name="Garlena R.A."/>
            <person name="Russell D.A."/>
            <person name="Pope W.H."/>
            <person name="Jacobs-Sera D."/>
            <person name="Hatfull G.F."/>
        </authorList>
    </citation>
    <scope>NUCLEOTIDE SEQUENCE [LARGE SCALE GENOMIC DNA]</scope>
</reference>